<comment type="caution">
    <text evidence="1">The sequence shown here is derived from an EMBL/GenBank/DDBJ whole genome shotgun (WGS) entry which is preliminary data.</text>
</comment>
<organism evidence="1 2">
    <name type="scientific">Pseudomonas fulva</name>
    <dbReference type="NCBI Taxonomy" id="47880"/>
    <lineage>
        <taxon>Bacteria</taxon>
        <taxon>Pseudomonadati</taxon>
        <taxon>Pseudomonadota</taxon>
        <taxon>Gammaproteobacteria</taxon>
        <taxon>Pseudomonadales</taxon>
        <taxon>Pseudomonadaceae</taxon>
        <taxon>Pseudomonas</taxon>
    </lineage>
</organism>
<evidence type="ECO:0000313" key="2">
    <source>
        <dbReference type="Proteomes" id="UP000032068"/>
    </source>
</evidence>
<dbReference type="OrthoDB" id="6919672at2"/>
<evidence type="ECO:0000313" key="1">
    <source>
        <dbReference type="EMBL" id="KIQ04295.1"/>
    </source>
</evidence>
<dbReference type="EMBL" id="JXQW01000008">
    <property type="protein sequence ID" value="KIQ04295.1"/>
    <property type="molecule type" value="Genomic_DNA"/>
</dbReference>
<accession>A0A0D0JE78</accession>
<reference evidence="1 2" key="1">
    <citation type="submission" date="2014-12" db="EMBL/GenBank/DDBJ databases">
        <title>16Stimator: statistical estimation of ribosomal gene copy numbers from draft genome assemblies.</title>
        <authorList>
            <person name="Perisin M.A."/>
            <person name="Vetter M."/>
            <person name="Gilbert J.A."/>
            <person name="Bergelson J."/>
        </authorList>
    </citation>
    <scope>NUCLEOTIDE SEQUENCE [LARGE SCALE GENOMIC DNA]</scope>
    <source>
        <strain evidence="1 2">MEJ086</strain>
    </source>
</reference>
<name>A0A0D0JE78_9PSED</name>
<dbReference type="Proteomes" id="UP000032068">
    <property type="component" value="Unassembled WGS sequence"/>
</dbReference>
<gene>
    <name evidence="1" type="ORF">RU08_04940</name>
</gene>
<dbReference type="RefSeq" id="WP_042552702.1">
    <property type="nucleotide sequence ID" value="NZ_JXQW01000008.1"/>
</dbReference>
<sequence>MNDFPTLHYLFAECRKTCPQRPEVTAIVLFALLCEDDDVVYLEIRYTDYASGQSEGDHLWLSLEEAMDSALEDHGIAEDDWRALSTREIARIDRTIE</sequence>
<proteinExistence type="predicted"/>
<protein>
    <submittedName>
        <fullName evidence="1">Uncharacterized protein</fullName>
    </submittedName>
</protein>
<dbReference type="AlphaFoldDB" id="A0A0D0JE78"/>